<evidence type="ECO:0000313" key="9">
    <source>
        <dbReference type="EMBL" id="RCS72611.1"/>
    </source>
</evidence>
<dbReference type="InterPro" id="IPR038116">
    <property type="entry name" value="TrpR-like_sf"/>
</dbReference>
<gene>
    <name evidence="8" type="primary">trpR</name>
    <name evidence="9" type="ORF">CIK83_02695</name>
</gene>
<evidence type="ECO:0000256" key="5">
    <source>
        <dbReference type="ARBA" id="ARBA00023015"/>
    </source>
</evidence>
<dbReference type="InterPro" id="IPR000831">
    <property type="entry name" value="Trp_repress"/>
</dbReference>
<evidence type="ECO:0000256" key="7">
    <source>
        <dbReference type="ARBA" id="ARBA00023163"/>
    </source>
</evidence>
<evidence type="ECO:0000313" key="10">
    <source>
        <dbReference type="Proteomes" id="UP000252479"/>
    </source>
</evidence>
<sequence length="110" mass="12703">MANSTDIKDVPEFERWQDVLHLLEQSCQQKQLDFLLSALLTFDEREALLARMNIFHELIKGDRSQRQISQMLGVGVATITRGSTELKKLEQDKKQQLQHLLQAAVLNKSR</sequence>
<keyword evidence="10" id="KW-1185">Reference proteome</keyword>
<dbReference type="PIRSF" id="PIRSF003196">
    <property type="entry name" value="Trp_repressor"/>
    <property type="match status" value="1"/>
</dbReference>
<dbReference type="InterPro" id="IPR013335">
    <property type="entry name" value="Trp_repress_bac"/>
</dbReference>
<comment type="subunit">
    <text evidence="8">Homodimer.</text>
</comment>
<dbReference type="GO" id="GO:0005737">
    <property type="term" value="C:cytoplasm"/>
    <property type="evidence" value="ECO:0007669"/>
    <property type="project" value="UniProtKB-SubCell"/>
</dbReference>
<comment type="function">
    <text evidence="8">This protein is an aporepressor. When complexed with L-tryptophan it binds the operator region of the trp operon and prevents the initiation of transcription.</text>
</comment>
<comment type="caution">
    <text evidence="9">The sequence shown here is derived from an EMBL/GenBank/DDBJ whole genome shotgun (WGS) entry which is preliminary data.</text>
</comment>
<organism evidence="9 10">
    <name type="scientific">Vibrio casei</name>
    <dbReference type="NCBI Taxonomy" id="673372"/>
    <lineage>
        <taxon>Bacteria</taxon>
        <taxon>Pseudomonadati</taxon>
        <taxon>Pseudomonadota</taxon>
        <taxon>Gammaproteobacteria</taxon>
        <taxon>Vibrionales</taxon>
        <taxon>Vibrionaceae</taxon>
        <taxon>Vibrio</taxon>
    </lineage>
</organism>
<keyword evidence="4 8" id="KW-0678">Repressor</keyword>
<dbReference type="GeneID" id="303187806"/>
<evidence type="ECO:0000256" key="8">
    <source>
        <dbReference type="HAMAP-Rule" id="MF_00475"/>
    </source>
</evidence>
<dbReference type="HAMAP" id="MF_00475">
    <property type="entry name" value="Trp_repressor"/>
    <property type="match status" value="1"/>
</dbReference>
<dbReference type="NCBIfam" id="TIGR01321">
    <property type="entry name" value="TrpR"/>
    <property type="match status" value="1"/>
</dbReference>
<comment type="similarity">
    <text evidence="2 8">Belongs to the TrpR family.</text>
</comment>
<dbReference type="InterPro" id="IPR010921">
    <property type="entry name" value="Trp_repressor/repl_initiator"/>
</dbReference>
<dbReference type="GO" id="GO:0043565">
    <property type="term" value="F:sequence-specific DNA binding"/>
    <property type="evidence" value="ECO:0007669"/>
    <property type="project" value="UniProtKB-UniRule"/>
</dbReference>
<evidence type="ECO:0000256" key="3">
    <source>
        <dbReference type="ARBA" id="ARBA00022490"/>
    </source>
</evidence>
<dbReference type="AlphaFoldDB" id="A0A368LLB3"/>
<keyword evidence="5 8" id="KW-0805">Transcription regulation</keyword>
<keyword evidence="3 8" id="KW-0963">Cytoplasm</keyword>
<evidence type="ECO:0000256" key="4">
    <source>
        <dbReference type="ARBA" id="ARBA00022491"/>
    </source>
</evidence>
<comment type="subcellular location">
    <subcellularLocation>
        <location evidence="1 8">Cytoplasm</location>
    </subcellularLocation>
</comment>
<dbReference type="PANTHER" id="PTHR38025:SF1">
    <property type="entry name" value="TRP OPERON REPRESSOR"/>
    <property type="match status" value="1"/>
</dbReference>
<evidence type="ECO:0000256" key="6">
    <source>
        <dbReference type="ARBA" id="ARBA00023125"/>
    </source>
</evidence>
<dbReference type="PANTHER" id="PTHR38025">
    <property type="entry name" value="TRP OPERON REPRESSOR"/>
    <property type="match status" value="1"/>
</dbReference>
<feature type="DNA-binding region" evidence="8">
    <location>
        <begin position="65"/>
        <end position="88"/>
    </location>
</feature>
<dbReference type="GO" id="GO:0045892">
    <property type="term" value="P:negative regulation of DNA-templated transcription"/>
    <property type="evidence" value="ECO:0007669"/>
    <property type="project" value="UniProtKB-UniRule"/>
</dbReference>
<dbReference type="GO" id="GO:0003700">
    <property type="term" value="F:DNA-binding transcription factor activity"/>
    <property type="evidence" value="ECO:0007669"/>
    <property type="project" value="UniProtKB-UniRule"/>
</dbReference>
<protein>
    <recommendedName>
        <fullName evidence="8">Trp operon repressor homolog</fullName>
    </recommendedName>
</protein>
<dbReference type="Pfam" id="PF01371">
    <property type="entry name" value="Trp_repressor"/>
    <property type="match status" value="1"/>
</dbReference>
<evidence type="ECO:0000256" key="1">
    <source>
        <dbReference type="ARBA" id="ARBA00004496"/>
    </source>
</evidence>
<dbReference type="Gene3D" id="1.10.1270.10">
    <property type="entry name" value="TrpR-like"/>
    <property type="match status" value="1"/>
</dbReference>
<evidence type="ECO:0000256" key="2">
    <source>
        <dbReference type="ARBA" id="ARBA00007027"/>
    </source>
</evidence>
<name>A0A368LLB3_9VIBR</name>
<dbReference type="SUPFAM" id="SSF48295">
    <property type="entry name" value="TrpR-like"/>
    <property type="match status" value="1"/>
</dbReference>
<dbReference type="OrthoDB" id="5704033at2"/>
<dbReference type="RefSeq" id="WP_086961742.1">
    <property type="nucleotide sequence ID" value="NZ_AP018680.1"/>
</dbReference>
<reference evidence="9 10" key="1">
    <citation type="journal article" date="2017" name="Elife">
        <title>Extensive horizontal gene transfer in cheese-associated bacteria.</title>
        <authorList>
            <person name="Bonham K.S."/>
            <person name="Wolfe B.E."/>
            <person name="Dutton R.J."/>
        </authorList>
    </citation>
    <scope>NUCLEOTIDE SEQUENCE [LARGE SCALE GENOMIC DNA]</scope>
    <source>
        <strain evidence="9 10">JB196</strain>
    </source>
</reference>
<keyword evidence="7 8" id="KW-0804">Transcription</keyword>
<proteinExistence type="inferred from homology"/>
<dbReference type="EMBL" id="QPGL01000001">
    <property type="protein sequence ID" value="RCS72611.1"/>
    <property type="molecule type" value="Genomic_DNA"/>
</dbReference>
<keyword evidence="6 8" id="KW-0238">DNA-binding</keyword>
<accession>A0A368LLB3</accession>
<dbReference type="Proteomes" id="UP000252479">
    <property type="component" value="Unassembled WGS sequence"/>
</dbReference>